<dbReference type="GO" id="GO:0005886">
    <property type="term" value="C:plasma membrane"/>
    <property type="evidence" value="ECO:0007669"/>
    <property type="project" value="UniProtKB-SubCell"/>
</dbReference>
<name>A0A089LHM0_PAEBO</name>
<comment type="similarity">
    <text evidence="6">Belongs to the ABC-4 integral membrane protein family.</text>
</comment>
<dbReference type="RefSeq" id="WP_042213783.1">
    <property type="nucleotide sequence ID" value="NZ_CP009285.1"/>
</dbReference>
<dbReference type="EMBL" id="CP009285">
    <property type="protein sequence ID" value="AIQ58658.1"/>
    <property type="molecule type" value="Genomic_DNA"/>
</dbReference>
<proteinExistence type="inferred from homology"/>
<evidence type="ECO:0000256" key="3">
    <source>
        <dbReference type="ARBA" id="ARBA00022692"/>
    </source>
</evidence>
<dbReference type="InterPro" id="IPR025857">
    <property type="entry name" value="MacB_PCD"/>
</dbReference>
<evidence type="ECO:0000259" key="9">
    <source>
        <dbReference type="Pfam" id="PF12704"/>
    </source>
</evidence>
<evidence type="ECO:0000256" key="6">
    <source>
        <dbReference type="ARBA" id="ARBA00038076"/>
    </source>
</evidence>
<accession>A0A089LHM0</accession>
<evidence type="ECO:0000313" key="11">
    <source>
        <dbReference type="Proteomes" id="UP000029518"/>
    </source>
</evidence>
<feature type="domain" description="ABC3 transporter permease C-terminal" evidence="8">
    <location>
        <begin position="257"/>
        <end position="371"/>
    </location>
</feature>
<dbReference type="Pfam" id="PF02687">
    <property type="entry name" value="FtsX"/>
    <property type="match status" value="1"/>
</dbReference>
<dbReference type="GO" id="GO:0022857">
    <property type="term" value="F:transmembrane transporter activity"/>
    <property type="evidence" value="ECO:0007669"/>
    <property type="project" value="TreeGrafter"/>
</dbReference>
<dbReference type="KEGG" id="pbd:PBOR_18185"/>
<keyword evidence="3 7" id="KW-0812">Transmembrane</keyword>
<evidence type="ECO:0000256" key="1">
    <source>
        <dbReference type="ARBA" id="ARBA00004651"/>
    </source>
</evidence>
<evidence type="ECO:0000256" key="7">
    <source>
        <dbReference type="SAM" id="Phobius"/>
    </source>
</evidence>
<dbReference type="PANTHER" id="PTHR30572">
    <property type="entry name" value="MEMBRANE COMPONENT OF TRANSPORTER-RELATED"/>
    <property type="match status" value="1"/>
</dbReference>
<dbReference type="OrthoDB" id="9770036at2"/>
<feature type="transmembrane region" description="Helical" evidence="7">
    <location>
        <begin position="337"/>
        <end position="361"/>
    </location>
</feature>
<dbReference type="Proteomes" id="UP000029518">
    <property type="component" value="Chromosome"/>
</dbReference>
<feature type="domain" description="MacB-like periplasmic core" evidence="9">
    <location>
        <begin position="23"/>
        <end position="207"/>
    </location>
</feature>
<feature type="transmembrane region" description="Helical" evidence="7">
    <location>
        <begin position="300"/>
        <end position="325"/>
    </location>
</feature>
<dbReference type="InterPro" id="IPR050250">
    <property type="entry name" value="Macrolide_Exporter_MacB"/>
</dbReference>
<evidence type="ECO:0000256" key="4">
    <source>
        <dbReference type="ARBA" id="ARBA00022989"/>
    </source>
</evidence>
<sequence length="378" mass="40969">MRKSTMFIRMLISSFQLRKSRMLIALFAIIVGTAVISGLLSVYYDINIKMGMEFRSYGANLILTPTSESQNKVFPESTAEEIAGIFPQQDVVGYTSNLYGLVKINSRRLVVVGTWFDQIPKITPYWEITGTMDTDRNASGTVLVGKDLAEKLGYKIGTVLPLQDEVSGNEQKVTVTGTISSGGTEDNQIFINLADAQKLFHQEGQANAAYFSITGEGLDAAALAVNQNYPHMKLSPIKQISGSETVMLDKISSLVYIVVIIILLSTLLCVATTMMTMVMERKQEIALKKVLGAQNKALSLEFLSEAGVLALAGTLVGLVFGYFLAQVIGQSVFHSSISFRWAVIPLVTVTALLVAGLASLIPLRSVIGIEPAVVLKGE</sequence>
<keyword evidence="2" id="KW-1003">Cell membrane</keyword>
<dbReference type="AlphaFoldDB" id="A0A089LHM0"/>
<organism evidence="10 11">
    <name type="scientific">Paenibacillus borealis</name>
    <dbReference type="NCBI Taxonomy" id="160799"/>
    <lineage>
        <taxon>Bacteria</taxon>
        <taxon>Bacillati</taxon>
        <taxon>Bacillota</taxon>
        <taxon>Bacilli</taxon>
        <taxon>Bacillales</taxon>
        <taxon>Paenibacillaceae</taxon>
        <taxon>Paenibacillus</taxon>
    </lineage>
</organism>
<keyword evidence="5 7" id="KW-0472">Membrane</keyword>
<dbReference type="HOGENOM" id="CLU_000604_8_4_9"/>
<evidence type="ECO:0000256" key="5">
    <source>
        <dbReference type="ARBA" id="ARBA00023136"/>
    </source>
</evidence>
<dbReference type="InterPro" id="IPR003838">
    <property type="entry name" value="ABC3_permease_C"/>
</dbReference>
<evidence type="ECO:0000256" key="2">
    <source>
        <dbReference type="ARBA" id="ARBA00022475"/>
    </source>
</evidence>
<protein>
    <recommendedName>
        <fullName evidence="12">ABC transporter permease</fullName>
    </recommendedName>
</protein>
<reference evidence="10" key="1">
    <citation type="submission" date="2014-08" db="EMBL/GenBank/DDBJ databases">
        <title>Comparative genomics of the Paenibacillus odorifer group.</title>
        <authorList>
            <person name="den Bakker H.C."/>
            <person name="Tsai Y.-C.Y.-C."/>
            <person name="Martin N."/>
            <person name="Korlach J."/>
            <person name="Wiedmann M."/>
        </authorList>
    </citation>
    <scope>NUCLEOTIDE SEQUENCE [LARGE SCALE GENOMIC DNA]</scope>
    <source>
        <strain evidence="10">DSM 13188</strain>
    </source>
</reference>
<keyword evidence="11" id="KW-1185">Reference proteome</keyword>
<dbReference type="Pfam" id="PF12704">
    <property type="entry name" value="MacB_PCD"/>
    <property type="match status" value="1"/>
</dbReference>
<gene>
    <name evidence="10" type="ORF">PBOR_18185</name>
</gene>
<evidence type="ECO:0008006" key="12">
    <source>
        <dbReference type="Google" id="ProtNLM"/>
    </source>
</evidence>
<evidence type="ECO:0000313" key="10">
    <source>
        <dbReference type="EMBL" id="AIQ58658.1"/>
    </source>
</evidence>
<feature type="transmembrane region" description="Helical" evidence="7">
    <location>
        <begin position="254"/>
        <end position="279"/>
    </location>
</feature>
<keyword evidence="4 7" id="KW-1133">Transmembrane helix</keyword>
<dbReference type="PANTHER" id="PTHR30572:SF4">
    <property type="entry name" value="ABC TRANSPORTER PERMEASE YTRF"/>
    <property type="match status" value="1"/>
</dbReference>
<evidence type="ECO:0000259" key="8">
    <source>
        <dbReference type="Pfam" id="PF02687"/>
    </source>
</evidence>
<comment type="subcellular location">
    <subcellularLocation>
        <location evidence="1">Cell membrane</location>
        <topology evidence="1">Multi-pass membrane protein</topology>
    </subcellularLocation>
</comment>